<protein>
    <submittedName>
        <fullName evidence="2">Uncharacterized protein</fullName>
    </submittedName>
</protein>
<feature type="region of interest" description="Disordered" evidence="1">
    <location>
        <begin position="21"/>
        <end position="112"/>
    </location>
</feature>
<evidence type="ECO:0000313" key="3">
    <source>
        <dbReference type="Proteomes" id="UP000799779"/>
    </source>
</evidence>
<reference evidence="2" key="1">
    <citation type="journal article" date="2020" name="Stud. Mycol.">
        <title>101 Dothideomycetes genomes: a test case for predicting lifestyles and emergence of pathogens.</title>
        <authorList>
            <person name="Haridas S."/>
            <person name="Albert R."/>
            <person name="Binder M."/>
            <person name="Bloem J."/>
            <person name="Labutti K."/>
            <person name="Salamov A."/>
            <person name="Andreopoulos B."/>
            <person name="Baker S."/>
            <person name="Barry K."/>
            <person name="Bills G."/>
            <person name="Bluhm B."/>
            <person name="Cannon C."/>
            <person name="Castanera R."/>
            <person name="Culley D."/>
            <person name="Daum C."/>
            <person name="Ezra D."/>
            <person name="Gonzalez J."/>
            <person name="Henrissat B."/>
            <person name="Kuo A."/>
            <person name="Liang C."/>
            <person name="Lipzen A."/>
            <person name="Lutzoni F."/>
            <person name="Magnuson J."/>
            <person name="Mondo S."/>
            <person name="Nolan M."/>
            <person name="Ohm R."/>
            <person name="Pangilinan J."/>
            <person name="Park H.-J."/>
            <person name="Ramirez L."/>
            <person name="Alfaro M."/>
            <person name="Sun H."/>
            <person name="Tritt A."/>
            <person name="Yoshinaga Y."/>
            <person name="Zwiers L.-H."/>
            <person name="Turgeon B."/>
            <person name="Goodwin S."/>
            <person name="Spatafora J."/>
            <person name="Crous P."/>
            <person name="Grigoriev I."/>
        </authorList>
    </citation>
    <scope>NUCLEOTIDE SEQUENCE</scope>
    <source>
        <strain evidence="2">CBS 123094</strain>
    </source>
</reference>
<dbReference type="OrthoDB" id="3945172at2759"/>
<proteinExistence type="predicted"/>
<keyword evidence="3" id="KW-1185">Reference proteome</keyword>
<dbReference type="AlphaFoldDB" id="A0A6A5WVH5"/>
<dbReference type="Proteomes" id="UP000799779">
    <property type="component" value="Unassembled WGS sequence"/>
</dbReference>
<feature type="compositionally biased region" description="Basic and acidic residues" evidence="1">
    <location>
        <begin position="41"/>
        <end position="54"/>
    </location>
</feature>
<name>A0A6A5WVH5_9PLEO</name>
<evidence type="ECO:0000313" key="2">
    <source>
        <dbReference type="EMBL" id="KAF2005722.1"/>
    </source>
</evidence>
<dbReference type="EMBL" id="ML977562">
    <property type="protein sequence ID" value="KAF2005722.1"/>
    <property type="molecule type" value="Genomic_DNA"/>
</dbReference>
<gene>
    <name evidence="2" type="ORF">P154DRAFT_518440</name>
</gene>
<sequence length="112" mass="11895">MKTSLRRAITLRATQPISTRSFILSTHHRKNDSAKTDAYTDSEHATSKAKHDANDIQSNSVKAGQKAVEAGKGGSATERKDSQGGVAKAKKEHPEAPDPAIGMQDERGGRGG</sequence>
<accession>A0A6A5WVH5</accession>
<organism evidence="2 3">
    <name type="scientific">Amniculicola lignicola CBS 123094</name>
    <dbReference type="NCBI Taxonomy" id="1392246"/>
    <lineage>
        <taxon>Eukaryota</taxon>
        <taxon>Fungi</taxon>
        <taxon>Dikarya</taxon>
        <taxon>Ascomycota</taxon>
        <taxon>Pezizomycotina</taxon>
        <taxon>Dothideomycetes</taxon>
        <taxon>Pleosporomycetidae</taxon>
        <taxon>Pleosporales</taxon>
        <taxon>Amniculicolaceae</taxon>
        <taxon>Amniculicola</taxon>
    </lineage>
</organism>
<evidence type="ECO:0000256" key="1">
    <source>
        <dbReference type="SAM" id="MobiDB-lite"/>
    </source>
</evidence>